<reference evidence="2 3" key="1">
    <citation type="submission" date="2017-06" db="EMBL/GenBank/DDBJ databases">
        <authorList>
            <person name="Kim H.J."/>
            <person name="Triplett B.A."/>
        </authorList>
    </citation>
    <scope>NUCLEOTIDE SEQUENCE [LARGE SCALE GENOMIC DNA]</scope>
    <source>
        <strain evidence="2 3">DSM 44272</strain>
    </source>
</reference>
<proteinExistence type="predicted"/>
<protein>
    <submittedName>
        <fullName evidence="2">CoA-transferase family III</fullName>
    </submittedName>
</protein>
<feature type="region of interest" description="Disordered" evidence="1">
    <location>
        <begin position="383"/>
        <end position="434"/>
    </location>
</feature>
<dbReference type="GO" id="GO:0016740">
    <property type="term" value="F:transferase activity"/>
    <property type="evidence" value="ECO:0007669"/>
    <property type="project" value="UniProtKB-KW"/>
</dbReference>
<dbReference type="OrthoDB" id="9058532at2"/>
<sequence>MTGTAASLVGEVWRALGADDAAVLRVLGRTGLGGPLPVPALALGSVAAQLLAARALAGKSAGPLELDAVHVGLAFRSERYARLDGRSVGLGFAPLSRFWRTADGWLRLHGNYPHHREAALHVLGEDVAEAALQWSSEDLETAVVEAGGAAAAVRTPTEWSAHPQGWAVADQPLLTLRRTADGPIRRGQPHGLRVLDLTRVIAGPVATRTLASHGADVLRVDGPRFPDHRDGLLDTGSGKRHVTVDLASAEGRRTVEELLAGADVVVQGYRPGALDAFGLDPSALAERHPHLVVVWLSAWGVTGPWGRRRGFDSLVQAATGIAVVSGTRSEPGALPAQALDHATGHLAAAVVLGALRRRRTEGGGWLGELSLAQTAQWLLRAGPGTEEVTDPPDPSPYLLDLPSERGGVTVIGPPGSPPWRAAAELPPTSRPVWR</sequence>
<dbReference type="Pfam" id="PF02515">
    <property type="entry name" value="CoA_transf_3"/>
    <property type="match status" value="1"/>
</dbReference>
<evidence type="ECO:0000313" key="2">
    <source>
        <dbReference type="EMBL" id="SNR76190.1"/>
    </source>
</evidence>
<organism evidence="2 3">
    <name type="scientific">Blastococcus mobilis</name>
    <dbReference type="NCBI Taxonomy" id="1938746"/>
    <lineage>
        <taxon>Bacteria</taxon>
        <taxon>Bacillati</taxon>
        <taxon>Actinomycetota</taxon>
        <taxon>Actinomycetes</taxon>
        <taxon>Geodermatophilales</taxon>
        <taxon>Geodermatophilaceae</taxon>
        <taxon>Blastococcus</taxon>
    </lineage>
</organism>
<dbReference type="EMBL" id="FZNO01000023">
    <property type="protein sequence ID" value="SNR76190.1"/>
    <property type="molecule type" value="Genomic_DNA"/>
</dbReference>
<keyword evidence="2" id="KW-0808">Transferase</keyword>
<gene>
    <name evidence="2" type="ORF">SAMN06272737_12365</name>
</gene>
<name>A0A238YYP5_9ACTN</name>
<dbReference type="Gene3D" id="3.40.50.10540">
    <property type="entry name" value="Crotonobetainyl-coa:carnitine coa-transferase, domain 1"/>
    <property type="match status" value="1"/>
</dbReference>
<dbReference type="InterPro" id="IPR003673">
    <property type="entry name" value="CoA-Trfase_fam_III"/>
</dbReference>
<dbReference type="SUPFAM" id="SSF89796">
    <property type="entry name" value="CoA-transferase family III (CaiB/BaiF)"/>
    <property type="match status" value="2"/>
</dbReference>
<dbReference type="RefSeq" id="WP_089338083.1">
    <property type="nucleotide sequence ID" value="NZ_FZNO01000023.1"/>
</dbReference>
<dbReference type="Proteomes" id="UP000198403">
    <property type="component" value="Unassembled WGS sequence"/>
</dbReference>
<dbReference type="PANTHER" id="PTHR48228">
    <property type="entry name" value="SUCCINYL-COA--D-CITRAMALATE COA-TRANSFERASE"/>
    <property type="match status" value="1"/>
</dbReference>
<dbReference type="InterPro" id="IPR023606">
    <property type="entry name" value="CoA-Trfase_III_dom_1_sf"/>
</dbReference>
<dbReference type="PANTHER" id="PTHR48228:SF4">
    <property type="entry name" value="BLR3030 PROTEIN"/>
    <property type="match status" value="1"/>
</dbReference>
<evidence type="ECO:0000313" key="3">
    <source>
        <dbReference type="Proteomes" id="UP000198403"/>
    </source>
</evidence>
<dbReference type="AlphaFoldDB" id="A0A238YYP5"/>
<keyword evidence="3" id="KW-1185">Reference proteome</keyword>
<accession>A0A238YYP5</accession>
<evidence type="ECO:0000256" key="1">
    <source>
        <dbReference type="SAM" id="MobiDB-lite"/>
    </source>
</evidence>
<dbReference type="InterPro" id="IPR050509">
    <property type="entry name" value="CoA-transferase_III"/>
</dbReference>